<evidence type="ECO:0000256" key="12">
    <source>
        <dbReference type="ARBA" id="ARBA00025707"/>
    </source>
</evidence>
<reference evidence="15 16" key="1">
    <citation type="journal article" date="2015" name="Sci. Rep.">
        <title>Chromosome-level genome map provides insights into diverse defense mechanisms in the medicinal fungus Ganoderma sinense.</title>
        <authorList>
            <person name="Zhu Y."/>
            <person name="Xu J."/>
            <person name="Sun C."/>
            <person name="Zhou S."/>
            <person name="Xu H."/>
            <person name="Nelson D.R."/>
            <person name="Qian J."/>
            <person name="Song J."/>
            <person name="Luo H."/>
            <person name="Xiang L."/>
            <person name="Li Y."/>
            <person name="Xu Z."/>
            <person name="Ji A."/>
            <person name="Wang L."/>
            <person name="Lu S."/>
            <person name="Hayward A."/>
            <person name="Sun W."/>
            <person name="Li X."/>
            <person name="Schwartz D.C."/>
            <person name="Wang Y."/>
            <person name="Chen S."/>
        </authorList>
    </citation>
    <scope>NUCLEOTIDE SEQUENCE [LARGE SCALE GENOMIC DNA]</scope>
    <source>
        <strain evidence="15 16">ZZ0214-1</strain>
    </source>
</reference>
<dbReference type="PANTHER" id="PTHR15362">
    <property type="entry name" value="PHOSPHATIDYLINOSITOL SYNTHASE"/>
    <property type="match status" value="1"/>
</dbReference>
<gene>
    <name evidence="15" type="ORF">GSI_15397</name>
</gene>
<dbReference type="GO" id="GO:0005789">
    <property type="term" value="C:endoplasmic reticulum membrane"/>
    <property type="evidence" value="ECO:0007669"/>
    <property type="project" value="UniProtKB-SubCell"/>
</dbReference>
<feature type="compositionally biased region" description="Basic and acidic residues" evidence="13">
    <location>
        <begin position="1"/>
        <end position="10"/>
    </location>
</feature>
<keyword evidence="8" id="KW-0443">Lipid metabolism</keyword>
<keyword evidence="7 14" id="KW-1133">Transmembrane helix</keyword>
<dbReference type="STRING" id="1077348.A0A2G8RMG4"/>
<feature type="transmembrane region" description="Helical" evidence="14">
    <location>
        <begin position="355"/>
        <end position="372"/>
    </location>
</feature>
<evidence type="ECO:0000256" key="5">
    <source>
        <dbReference type="ARBA" id="ARBA00022692"/>
    </source>
</evidence>
<evidence type="ECO:0000256" key="4">
    <source>
        <dbReference type="ARBA" id="ARBA00022679"/>
    </source>
</evidence>
<keyword evidence="4" id="KW-0808">Transferase</keyword>
<name>A0A2G8RMG4_9APHY</name>
<sequence>MPRNPAEHHAVSSASPLTSPVDEIESDTPLAHPPEIQEQSSLPGLDGAPVRWFDADRKEPYTHIHPFQEQHDTSVEFFYKPITLTALGVGFTILAYVAMTQDVLREGQEKQRIGVYAAVASFLLFSMIQFRDGPFIRPHPAFWRMVLGINLLYELALVFLLFQDLDSARSMMKYLDPNLGRPLPEKSYAENCDLTVDNVWNAIDIFCLAHALGWFGKALILRDYWFCWILSVAFEFAEYSLQHQLANFAECWWDHWILDVLVCNWLGTYLGMKCCQYFEVKGYIWRGFRQTRGIRSKTKRVISQFSPHDWTTFKWEGTASFMHYFTVVLLLAVFLAAELNPFYLKALLWMEPDHPFVIARLMGVFLCALPAVRELYQYVNDPRRAVRMGQHVWLLLATIGTEMLAITKWSQGQFPEPLPRSFGQPAARRYLRRHQRNGKPKNA</sequence>
<keyword evidence="6" id="KW-0256">Endoplasmic reticulum</keyword>
<evidence type="ECO:0000256" key="10">
    <source>
        <dbReference type="ARBA" id="ARBA00023209"/>
    </source>
</evidence>
<accession>A0A2G8RMG4</accession>
<dbReference type="Pfam" id="PF03034">
    <property type="entry name" value="PSS"/>
    <property type="match status" value="1"/>
</dbReference>
<evidence type="ECO:0008006" key="17">
    <source>
        <dbReference type="Google" id="ProtNLM"/>
    </source>
</evidence>
<keyword evidence="3" id="KW-0444">Lipid biosynthesis</keyword>
<comment type="subcellular location">
    <subcellularLocation>
        <location evidence="1">Endoplasmic reticulum membrane</location>
        <topology evidence="1">Multi-pass membrane protein</topology>
    </subcellularLocation>
</comment>
<dbReference type="EMBL" id="AYKW01000069">
    <property type="protein sequence ID" value="PIL22704.1"/>
    <property type="molecule type" value="Genomic_DNA"/>
</dbReference>
<evidence type="ECO:0000256" key="3">
    <source>
        <dbReference type="ARBA" id="ARBA00022516"/>
    </source>
</evidence>
<evidence type="ECO:0000256" key="13">
    <source>
        <dbReference type="SAM" id="MobiDB-lite"/>
    </source>
</evidence>
<dbReference type="GO" id="GO:0006659">
    <property type="term" value="P:phosphatidylserine biosynthetic process"/>
    <property type="evidence" value="ECO:0007669"/>
    <property type="project" value="InterPro"/>
</dbReference>
<keyword evidence="5 14" id="KW-0812">Transmembrane</keyword>
<comment type="pathway">
    <text evidence="2">Lipid metabolism.</text>
</comment>
<evidence type="ECO:0000256" key="8">
    <source>
        <dbReference type="ARBA" id="ARBA00023098"/>
    </source>
</evidence>
<keyword evidence="9 14" id="KW-0472">Membrane</keyword>
<keyword evidence="16" id="KW-1185">Reference proteome</keyword>
<dbReference type="AlphaFoldDB" id="A0A2G8RMG4"/>
<keyword evidence="11" id="KW-1208">Phospholipid metabolism</keyword>
<evidence type="ECO:0000256" key="11">
    <source>
        <dbReference type="ARBA" id="ARBA00023264"/>
    </source>
</evidence>
<feature type="transmembrane region" description="Helical" evidence="14">
    <location>
        <begin position="321"/>
        <end position="343"/>
    </location>
</feature>
<evidence type="ECO:0000256" key="9">
    <source>
        <dbReference type="ARBA" id="ARBA00023136"/>
    </source>
</evidence>
<protein>
    <recommendedName>
        <fullName evidence="17">Phosphatidylserine synthase</fullName>
    </recommendedName>
</protein>
<evidence type="ECO:0000313" key="15">
    <source>
        <dbReference type="EMBL" id="PIL22704.1"/>
    </source>
</evidence>
<evidence type="ECO:0000256" key="1">
    <source>
        <dbReference type="ARBA" id="ARBA00004477"/>
    </source>
</evidence>
<dbReference type="PANTHER" id="PTHR15362:SF7">
    <property type="entry name" value="PHOSPHATIDYLSERINE SYNTHASE 2"/>
    <property type="match status" value="1"/>
</dbReference>
<feature type="region of interest" description="Disordered" evidence="13">
    <location>
        <begin position="1"/>
        <end position="46"/>
    </location>
</feature>
<evidence type="ECO:0000256" key="7">
    <source>
        <dbReference type="ARBA" id="ARBA00022989"/>
    </source>
</evidence>
<evidence type="ECO:0000313" key="16">
    <source>
        <dbReference type="Proteomes" id="UP000230002"/>
    </source>
</evidence>
<evidence type="ECO:0000256" key="6">
    <source>
        <dbReference type="ARBA" id="ARBA00022824"/>
    </source>
</evidence>
<feature type="transmembrane region" description="Helical" evidence="14">
    <location>
        <begin position="82"/>
        <end position="101"/>
    </location>
</feature>
<feature type="transmembrane region" description="Helical" evidence="14">
    <location>
        <begin position="113"/>
        <end position="130"/>
    </location>
</feature>
<evidence type="ECO:0000256" key="2">
    <source>
        <dbReference type="ARBA" id="ARBA00005189"/>
    </source>
</evidence>
<proteinExistence type="predicted"/>
<dbReference type="Proteomes" id="UP000230002">
    <property type="component" value="Unassembled WGS sequence"/>
</dbReference>
<comment type="caution">
    <text evidence="15">The sequence shown here is derived from an EMBL/GenBank/DDBJ whole genome shotgun (WGS) entry which is preliminary data.</text>
</comment>
<dbReference type="GO" id="GO:0106245">
    <property type="term" value="F:L-serine-phosphatidylethanolamine phosphatidyltransferase activity"/>
    <property type="evidence" value="ECO:0007669"/>
    <property type="project" value="InterPro"/>
</dbReference>
<comment type="pathway">
    <text evidence="12">Phospholipid metabolism.</text>
</comment>
<evidence type="ECO:0000256" key="14">
    <source>
        <dbReference type="SAM" id="Phobius"/>
    </source>
</evidence>
<organism evidence="15 16">
    <name type="scientific">Ganoderma sinense ZZ0214-1</name>
    <dbReference type="NCBI Taxonomy" id="1077348"/>
    <lineage>
        <taxon>Eukaryota</taxon>
        <taxon>Fungi</taxon>
        <taxon>Dikarya</taxon>
        <taxon>Basidiomycota</taxon>
        <taxon>Agaricomycotina</taxon>
        <taxon>Agaricomycetes</taxon>
        <taxon>Polyporales</taxon>
        <taxon>Polyporaceae</taxon>
        <taxon>Ganoderma</taxon>
    </lineage>
</organism>
<feature type="transmembrane region" description="Helical" evidence="14">
    <location>
        <begin position="142"/>
        <end position="162"/>
    </location>
</feature>
<dbReference type="InterPro" id="IPR004277">
    <property type="entry name" value="PSS"/>
</dbReference>
<keyword evidence="10" id="KW-0594">Phospholipid biosynthesis</keyword>
<dbReference type="OrthoDB" id="10265393at2759"/>